<feature type="region of interest" description="Disordered" evidence="4">
    <location>
        <begin position="1"/>
        <end position="23"/>
    </location>
</feature>
<dbReference type="EMBL" id="NESQ01000139">
    <property type="protein sequence ID" value="PUU77825.1"/>
    <property type="molecule type" value="Genomic_DNA"/>
</dbReference>
<dbReference type="GO" id="GO:0008270">
    <property type="term" value="F:zinc ion binding"/>
    <property type="evidence" value="ECO:0007669"/>
    <property type="project" value="InterPro"/>
</dbReference>
<dbReference type="Pfam" id="PF04082">
    <property type="entry name" value="Fungal_trans"/>
    <property type="match status" value="1"/>
</dbReference>
<feature type="region of interest" description="Disordered" evidence="4">
    <location>
        <begin position="116"/>
        <end position="180"/>
    </location>
</feature>
<comment type="caution">
    <text evidence="6">The sequence shown here is derived from an EMBL/GenBank/DDBJ whole genome shotgun (WGS) entry which is preliminary data.</text>
</comment>
<dbReference type="Proteomes" id="UP000244722">
    <property type="component" value="Unassembled WGS sequence"/>
</dbReference>
<evidence type="ECO:0000313" key="7">
    <source>
        <dbReference type="Proteomes" id="UP000244722"/>
    </source>
</evidence>
<feature type="compositionally biased region" description="Low complexity" evidence="4">
    <location>
        <begin position="43"/>
        <end position="72"/>
    </location>
</feature>
<feature type="compositionally biased region" description="Low complexity" evidence="4">
    <location>
        <begin position="260"/>
        <end position="287"/>
    </location>
</feature>
<gene>
    <name evidence="6" type="ORF">B9Z19DRAFT_1085469</name>
</gene>
<organism evidence="6 7">
    <name type="scientific">Tuber borchii</name>
    <name type="common">White truffle</name>
    <dbReference type="NCBI Taxonomy" id="42251"/>
    <lineage>
        <taxon>Eukaryota</taxon>
        <taxon>Fungi</taxon>
        <taxon>Dikarya</taxon>
        <taxon>Ascomycota</taxon>
        <taxon>Pezizomycotina</taxon>
        <taxon>Pezizomycetes</taxon>
        <taxon>Pezizales</taxon>
        <taxon>Tuberaceae</taxon>
        <taxon>Tuber</taxon>
    </lineage>
</organism>
<dbReference type="CDD" id="cd12148">
    <property type="entry name" value="fungal_TF_MHR"/>
    <property type="match status" value="1"/>
</dbReference>
<evidence type="ECO:0000259" key="5">
    <source>
        <dbReference type="PROSITE" id="PS50048"/>
    </source>
</evidence>
<proteinExistence type="predicted"/>
<feature type="region of interest" description="Disordered" evidence="4">
    <location>
        <begin position="43"/>
        <end position="73"/>
    </location>
</feature>
<dbReference type="CDD" id="cd00067">
    <property type="entry name" value="GAL4"/>
    <property type="match status" value="1"/>
</dbReference>
<feature type="region of interest" description="Disordered" evidence="4">
    <location>
        <begin position="411"/>
        <end position="432"/>
    </location>
</feature>
<dbReference type="GO" id="GO:0000981">
    <property type="term" value="F:DNA-binding transcription factor activity, RNA polymerase II-specific"/>
    <property type="evidence" value="ECO:0007669"/>
    <property type="project" value="InterPro"/>
</dbReference>
<evidence type="ECO:0000256" key="2">
    <source>
        <dbReference type="ARBA" id="ARBA00022723"/>
    </source>
</evidence>
<evidence type="ECO:0000256" key="1">
    <source>
        <dbReference type="ARBA" id="ARBA00004123"/>
    </source>
</evidence>
<dbReference type="SMART" id="SM00066">
    <property type="entry name" value="GAL4"/>
    <property type="match status" value="1"/>
</dbReference>
<comment type="subcellular location">
    <subcellularLocation>
        <location evidence="1">Nucleus</location>
    </subcellularLocation>
</comment>
<feature type="compositionally biased region" description="Basic and acidic residues" evidence="4">
    <location>
        <begin position="143"/>
        <end position="153"/>
    </location>
</feature>
<dbReference type="STRING" id="42251.A0A2T6ZQR0"/>
<reference evidence="6 7" key="1">
    <citation type="submission" date="2017-04" db="EMBL/GenBank/DDBJ databases">
        <title>Draft genome sequence of Tuber borchii Vittad., a whitish edible truffle.</title>
        <authorList>
            <consortium name="DOE Joint Genome Institute"/>
            <person name="Murat C."/>
            <person name="Kuo A."/>
            <person name="Barry K.W."/>
            <person name="Clum A."/>
            <person name="Dockter R.B."/>
            <person name="Fauchery L."/>
            <person name="Iotti M."/>
            <person name="Kohler A."/>
            <person name="Labutti K."/>
            <person name="Lindquist E.A."/>
            <person name="Lipzen A."/>
            <person name="Ohm R.A."/>
            <person name="Wang M."/>
            <person name="Grigoriev I.V."/>
            <person name="Zambonelli A."/>
            <person name="Martin F.M."/>
        </authorList>
    </citation>
    <scope>NUCLEOTIDE SEQUENCE [LARGE SCALE GENOMIC DNA]</scope>
    <source>
        <strain evidence="6 7">Tbo3840</strain>
    </source>
</reference>
<dbReference type="InterPro" id="IPR001138">
    <property type="entry name" value="Zn2Cys6_DnaBD"/>
</dbReference>
<dbReference type="InterPro" id="IPR050613">
    <property type="entry name" value="Sec_Metabolite_Reg"/>
</dbReference>
<feature type="region of interest" description="Disordered" evidence="4">
    <location>
        <begin position="260"/>
        <end position="319"/>
    </location>
</feature>
<feature type="compositionally biased region" description="Polar residues" evidence="4">
    <location>
        <begin position="220"/>
        <end position="230"/>
    </location>
</feature>
<evidence type="ECO:0000313" key="6">
    <source>
        <dbReference type="EMBL" id="PUU77825.1"/>
    </source>
</evidence>
<feature type="region of interest" description="Disordered" evidence="4">
    <location>
        <begin position="220"/>
        <end position="242"/>
    </location>
</feature>
<dbReference type="GO" id="GO:0003677">
    <property type="term" value="F:DNA binding"/>
    <property type="evidence" value="ECO:0007669"/>
    <property type="project" value="InterPro"/>
</dbReference>
<dbReference type="PANTHER" id="PTHR31001:SF79">
    <property type="entry name" value="ZN(II)2CYS6 TRANSCRIPTION FACTOR (EUROFUNG)"/>
    <property type="match status" value="1"/>
</dbReference>
<dbReference type="PROSITE" id="PS00463">
    <property type="entry name" value="ZN2_CY6_FUNGAL_1"/>
    <property type="match status" value="1"/>
</dbReference>
<dbReference type="Gene3D" id="4.10.240.10">
    <property type="entry name" value="Zn(2)-C6 fungal-type DNA-binding domain"/>
    <property type="match status" value="1"/>
</dbReference>
<dbReference type="InterPro" id="IPR036864">
    <property type="entry name" value="Zn2-C6_fun-type_DNA-bd_sf"/>
</dbReference>
<dbReference type="InterPro" id="IPR007219">
    <property type="entry name" value="XnlR_reg_dom"/>
</dbReference>
<dbReference type="PANTHER" id="PTHR31001">
    <property type="entry name" value="UNCHARACTERIZED TRANSCRIPTIONAL REGULATORY PROTEIN"/>
    <property type="match status" value="1"/>
</dbReference>
<sequence>MDYADNPLRFPSGPPPLSPSRSSLASAFPGFFSFAPPFPLATPFGETPTSSALRSQEQQQQQQQALPISQSRQIHRNRISYSCHACRRRKVKCDRQHPICGNCTRTSDVCIYDDHSNKKKGPRNGVQQPQSITGPPRTKRQRTREDSEDRELSEGYPAVAITTNVNGPEPTSPGQEKQEDLEARMNKLAEVVDKWYKDAYGQGIIPPAVARKQALSVVGASSSNTKSTFEGSLGQIPAAEDTPCQEQGILDNMRKLTHSISGTSGASSSPGCSIACSSVSSPYSPGSQNTGTTPGSSVSGHSQQVPTLQNTNGVTHPPEKMKRGELAMQLLSEEIEAARAKGTGDSIDDLGLGHLSIQGSGRSRYVGSSFWASISHEITELNEVLRTNEPSDARPCVGPPAEEMIDLLQKPRNSAASETASKSATTSATKTLQPSSIAGAPNFCGLSQFDKSSLLQFEPRESGGNPYEIIPLILRDLPGKSVCDIMYKAFLNGVHPIMPLIHVPTFEKEYGAFWAWFPNNIRSMPDPTLSENHGFFPLFFSILYAGSMSLSTKAIEKILPAQTKMEVTKSLFSGSMHALSASSFPRTPTISSLIAFLIAQTCLIREEEPLTSCSFIGMAMRVAQSMGLHRDGSLFGLNEIECEVRRRVWWHIVYLDVQGAIATGLPPLGGSGEDLYDTKMVSELKDEYIGLPPQDRKKAAEAAAATAATTMAGPQTPGKPNHKAFLDGYLNSPAMILAAGRYDMTIVLRKLITQLFSTKPPHKADLLDMGGGIFRLKLRLEDRIARIPARRIPEMGSTPCYNPEFHELIGHDESSPDTEKAIVFNGWARIMLSMFADRTFSVFYQSFLKSSKSKLWDHARHCALHFCVSFLQKFVHVSKNPLFQPYQWFCPGTFQPLHSTMILLMDLHERPLSAEAPRNRGFVDEIFALFGEDGNSLLNAAGGNRPLLEGGSLAWKMLARLRKKAYERAGIKIDKPAEGGEEDGMATPTAPPKARGITGCDGHPNPDTLTIPATEYVGGGSPEPGTLPPLDIPTGGFEEMLFITDNVVTGTMLYGDTTEAAVSIWEKMAAAGIAVDGDAPMDPGMPTPPLEELPMDIPIGNAAEVGTDDIMDFDWEEWDAVFGRFTAIEGMVLSDIPVQQGPE</sequence>
<dbReference type="GO" id="GO:0006351">
    <property type="term" value="P:DNA-templated transcription"/>
    <property type="evidence" value="ECO:0007669"/>
    <property type="project" value="InterPro"/>
</dbReference>
<feature type="compositionally biased region" description="Low complexity" evidence="4">
    <location>
        <begin position="414"/>
        <end position="431"/>
    </location>
</feature>
<feature type="compositionally biased region" description="Polar residues" evidence="4">
    <location>
        <begin position="288"/>
        <end position="314"/>
    </location>
</feature>
<dbReference type="Pfam" id="PF00172">
    <property type="entry name" value="Zn_clus"/>
    <property type="match status" value="1"/>
</dbReference>
<dbReference type="OrthoDB" id="3989227at2759"/>
<evidence type="ECO:0000256" key="4">
    <source>
        <dbReference type="SAM" id="MobiDB-lite"/>
    </source>
</evidence>
<accession>A0A2T6ZQR0</accession>
<dbReference type="GO" id="GO:0005634">
    <property type="term" value="C:nucleus"/>
    <property type="evidence" value="ECO:0007669"/>
    <property type="project" value="UniProtKB-SubCell"/>
</dbReference>
<dbReference type="AlphaFoldDB" id="A0A2T6ZQR0"/>
<keyword evidence="2" id="KW-0479">Metal-binding</keyword>
<keyword evidence="3" id="KW-0539">Nucleus</keyword>
<dbReference type="SMART" id="SM00906">
    <property type="entry name" value="Fungal_trans"/>
    <property type="match status" value="1"/>
</dbReference>
<keyword evidence="7" id="KW-1185">Reference proteome</keyword>
<feature type="domain" description="Zn(2)-C6 fungal-type" evidence="5">
    <location>
        <begin position="82"/>
        <end position="112"/>
    </location>
</feature>
<name>A0A2T6ZQR0_TUBBO</name>
<dbReference type="SUPFAM" id="SSF57701">
    <property type="entry name" value="Zn2/Cys6 DNA-binding domain"/>
    <property type="match status" value="1"/>
</dbReference>
<dbReference type="PROSITE" id="PS50048">
    <property type="entry name" value="ZN2_CY6_FUNGAL_2"/>
    <property type="match status" value="1"/>
</dbReference>
<protein>
    <submittedName>
        <fullName evidence="6">Fungal-specific transcription factor domain-domain-containing protein</fullName>
    </submittedName>
</protein>
<evidence type="ECO:0000256" key="3">
    <source>
        <dbReference type="ARBA" id="ARBA00023242"/>
    </source>
</evidence>